<organism evidence="1 2">
    <name type="scientific">Oryza meyeriana var. granulata</name>
    <dbReference type="NCBI Taxonomy" id="110450"/>
    <lineage>
        <taxon>Eukaryota</taxon>
        <taxon>Viridiplantae</taxon>
        <taxon>Streptophyta</taxon>
        <taxon>Embryophyta</taxon>
        <taxon>Tracheophyta</taxon>
        <taxon>Spermatophyta</taxon>
        <taxon>Magnoliopsida</taxon>
        <taxon>Liliopsida</taxon>
        <taxon>Poales</taxon>
        <taxon>Poaceae</taxon>
        <taxon>BOP clade</taxon>
        <taxon>Oryzoideae</taxon>
        <taxon>Oryzeae</taxon>
        <taxon>Oryzinae</taxon>
        <taxon>Oryza</taxon>
        <taxon>Oryza meyeriana</taxon>
    </lineage>
</organism>
<accession>A0A6G1CQV3</accession>
<comment type="caution">
    <text evidence="1">The sequence shown here is derived from an EMBL/GenBank/DDBJ whole genome shotgun (WGS) entry which is preliminary data.</text>
</comment>
<keyword evidence="2" id="KW-1185">Reference proteome</keyword>
<dbReference type="AlphaFoldDB" id="A0A6G1CQV3"/>
<dbReference type="Proteomes" id="UP000479710">
    <property type="component" value="Unassembled WGS sequence"/>
</dbReference>
<evidence type="ECO:0000313" key="2">
    <source>
        <dbReference type="Proteomes" id="UP000479710"/>
    </source>
</evidence>
<dbReference type="EMBL" id="SPHZ02000008">
    <property type="protein sequence ID" value="KAF0902506.1"/>
    <property type="molecule type" value="Genomic_DNA"/>
</dbReference>
<gene>
    <name evidence="1" type="ORF">E2562_017905</name>
</gene>
<evidence type="ECO:0000313" key="1">
    <source>
        <dbReference type="EMBL" id="KAF0902506.1"/>
    </source>
</evidence>
<sequence length="90" mass="9838">MSFRGRGPPRGGWCHGCRQVEEAHVADAARRKWWLQQPRETTAPRREPIALAASFCVETIKLGKGIETESGGVELSLWGGPTHSGKRDGA</sequence>
<proteinExistence type="predicted"/>
<protein>
    <submittedName>
        <fullName evidence="1">Uncharacterized protein</fullName>
    </submittedName>
</protein>
<reference evidence="1 2" key="1">
    <citation type="submission" date="2019-11" db="EMBL/GenBank/DDBJ databases">
        <title>Whole genome sequence of Oryza granulata.</title>
        <authorList>
            <person name="Li W."/>
        </authorList>
    </citation>
    <scope>NUCLEOTIDE SEQUENCE [LARGE SCALE GENOMIC DNA]</scope>
    <source>
        <strain evidence="2">cv. Menghai</strain>
        <tissue evidence="1">Leaf</tissue>
    </source>
</reference>
<name>A0A6G1CQV3_9ORYZ</name>